<keyword evidence="3" id="KW-1185">Reference proteome</keyword>
<dbReference type="AlphaFoldDB" id="W0V2P0"/>
<proteinExistence type="predicted"/>
<name>W0V2P0_9BURK</name>
<protein>
    <recommendedName>
        <fullName evidence="4">Lipoprotein</fullName>
    </recommendedName>
</protein>
<dbReference type="HOGENOM" id="CLU_911739_0_0_4"/>
<evidence type="ECO:0000313" key="3">
    <source>
        <dbReference type="Proteomes" id="UP000027604"/>
    </source>
</evidence>
<evidence type="ECO:0000313" key="2">
    <source>
        <dbReference type="EMBL" id="CDG82146.1"/>
    </source>
</evidence>
<accession>W0V2P0</accession>
<gene>
    <name evidence="2" type="ORF">GJA_1495</name>
</gene>
<evidence type="ECO:0008006" key="4">
    <source>
        <dbReference type="Google" id="ProtNLM"/>
    </source>
</evidence>
<dbReference type="Proteomes" id="UP000027604">
    <property type="component" value="Chromosome I"/>
</dbReference>
<feature type="signal peptide" evidence="1">
    <location>
        <begin position="1"/>
        <end position="22"/>
    </location>
</feature>
<reference evidence="2 3" key="1">
    <citation type="journal article" date="2015" name="Genome Announc.">
        <title>Genome Sequence of Mushroom Soft-Rot Pathogen Janthinobacterium agaricidamnosum.</title>
        <authorList>
            <person name="Graupner K."/>
            <person name="Lackner G."/>
            <person name="Hertweck C."/>
        </authorList>
    </citation>
    <scope>NUCLEOTIDE SEQUENCE [LARGE SCALE GENOMIC DNA]</scope>
    <source>
        <strain evidence="3">NBRC 102515 / DSM 9628</strain>
    </source>
</reference>
<sequence>MNSAVKSCIVALALLMPMSAMALVQENDEAAAASGELLRRPQPARLSDDVKLRSALAGFLGYGRGSYTEDDGLLLAQVLEALRSRRDVTRTTLPDGRMLLASTNERAHGRERAALLFDKTGMLAAVGLVNGHCHNDKNAALVCNSDPKSVLTIFHEAGARTEETEPLVSWSRQLPPMLALIARDPETSADGQQIAAVEYVQTHPNLPGWSKEQLPPAFPSIMLPLLLERSALELSAGGGKYVYPRMFAGKPQLNDRDRAEGRPPRDIEVTLRSYAAFQSVVDTYRQRVKGEKVQMQGKDTLLTGDAGKCSYRIRIKDAGDDGVVIIVAGWHRKLRSRVS</sequence>
<dbReference type="RefSeq" id="WP_038490352.1">
    <property type="nucleotide sequence ID" value="NZ_BCTH01000010.1"/>
</dbReference>
<feature type="chain" id="PRO_5004798036" description="Lipoprotein" evidence="1">
    <location>
        <begin position="23"/>
        <end position="339"/>
    </location>
</feature>
<dbReference type="EMBL" id="HG322949">
    <property type="protein sequence ID" value="CDG82146.1"/>
    <property type="molecule type" value="Genomic_DNA"/>
</dbReference>
<dbReference type="OrthoDB" id="8700766at2"/>
<dbReference type="PATRIC" id="fig|1349767.4.peg.3191"/>
<dbReference type="KEGG" id="jag:GJA_1495"/>
<organism evidence="2 3">
    <name type="scientific">Janthinobacterium agaricidamnosum NBRC 102515 = DSM 9628</name>
    <dbReference type="NCBI Taxonomy" id="1349767"/>
    <lineage>
        <taxon>Bacteria</taxon>
        <taxon>Pseudomonadati</taxon>
        <taxon>Pseudomonadota</taxon>
        <taxon>Betaproteobacteria</taxon>
        <taxon>Burkholderiales</taxon>
        <taxon>Oxalobacteraceae</taxon>
        <taxon>Janthinobacterium</taxon>
    </lineage>
</organism>
<evidence type="ECO:0000256" key="1">
    <source>
        <dbReference type="SAM" id="SignalP"/>
    </source>
</evidence>
<keyword evidence="1" id="KW-0732">Signal</keyword>